<dbReference type="GeneID" id="7399199"/>
<evidence type="ECO:0000256" key="1">
    <source>
        <dbReference type="SAM" id="MobiDB-lite"/>
    </source>
</evidence>
<dbReference type="GeneID" id="25140507"/>
<reference evidence="3 4" key="1">
    <citation type="journal article" date="2016" name="Stand. Genomic Sci.">
        <title>Complete genome sequence of the Antarctic Halorubrum lacusprofundi type strain ACAM 34.</title>
        <authorList>
            <person name="Anderson I.J."/>
            <person name="DasSarma P."/>
            <person name="Lucas S."/>
            <person name="Copeland A."/>
            <person name="Lapidus A."/>
            <person name="Del Rio T.G."/>
            <person name="Tice H."/>
            <person name="Dalin E."/>
            <person name="Bruce D.C."/>
            <person name="Goodwin L."/>
            <person name="Pitluck S."/>
            <person name="Sims D."/>
            <person name="Brettin T.S."/>
            <person name="Detter J.C."/>
            <person name="Han C.S."/>
            <person name="Larimer F."/>
            <person name="Hauser L."/>
            <person name="Land M."/>
            <person name="Ivanova N."/>
            <person name="Richardson P."/>
            <person name="Cavicchioli R."/>
            <person name="DasSarma S."/>
            <person name="Woese C.R."/>
            <person name="Kyrpides N.C."/>
        </authorList>
    </citation>
    <scope>NUCLEOTIDE SEQUENCE [LARGE SCALE GENOMIC DNA]</scope>
    <source>
        <strain evidence="4">ATCC 49239 / DSM 5036 / JCM 8891 / ACAM 34</strain>
    </source>
</reference>
<dbReference type="eggNOG" id="arCOG04554">
    <property type="taxonomic scope" value="Archaea"/>
</dbReference>
<evidence type="ECO:0000259" key="2">
    <source>
        <dbReference type="Pfam" id="PF00196"/>
    </source>
</evidence>
<accession>B9LVX1</accession>
<proteinExistence type="predicted"/>
<feature type="domain" description="HTH luxR-type" evidence="2">
    <location>
        <begin position="20"/>
        <end position="61"/>
    </location>
</feature>
<keyword evidence="4" id="KW-1185">Reference proteome</keyword>
<dbReference type="EMBL" id="CP001366">
    <property type="protein sequence ID" value="ACM58361.1"/>
    <property type="molecule type" value="Genomic_DNA"/>
</dbReference>
<organism evidence="3 4">
    <name type="scientific">Halorubrum lacusprofundi (strain ATCC 49239 / DSM 5036 / JCM 8891 / ACAM 34)</name>
    <dbReference type="NCBI Taxonomy" id="416348"/>
    <lineage>
        <taxon>Archaea</taxon>
        <taxon>Methanobacteriati</taxon>
        <taxon>Methanobacteriota</taxon>
        <taxon>Stenosarchaea group</taxon>
        <taxon>Halobacteria</taxon>
        <taxon>Halobacteriales</taxon>
        <taxon>Haloferacaceae</taxon>
        <taxon>Halorubrum</taxon>
    </lineage>
</organism>
<sequence length="223" mass="25533">MTRRQTGWRHHATYLTNHTPLSERQAEILALKKTGHTTEEITEILTLYPETIEDHWDDVLEQWNQAQELCTIMGPHPWGDGETRQSEDVDDTPWNLLSSAVMNYSDEERTQIELELYYGKSFPMSDMYLLVEREIADTADHATKTTEHRSAHDANALRGHIYSDVESIDEYYLRWELLGKAGIDPGADFTPSAESLLGRPISQTEADAARESAQDRVDMHTVE</sequence>
<dbReference type="KEGG" id="hla:Hlac_2792"/>
<name>B9LVX1_HALLT</name>
<dbReference type="GO" id="GO:0006355">
    <property type="term" value="P:regulation of DNA-templated transcription"/>
    <property type="evidence" value="ECO:0007669"/>
    <property type="project" value="InterPro"/>
</dbReference>
<protein>
    <recommendedName>
        <fullName evidence="2">HTH luxR-type domain-containing protein</fullName>
    </recommendedName>
</protein>
<evidence type="ECO:0000313" key="4">
    <source>
        <dbReference type="Proteomes" id="UP000000740"/>
    </source>
</evidence>
<dbReference type="GO" id="GO:0003677">
    <property type="term" value="F:DNA binding"/>
    <property type="evidence" value="ECO:0007669"/>
    <property type="project" value="InterPro"/>
</dbReference>
<gene>
    <name evidence="3" type="ordered locus">Hlac_2792</name>
</gene>
<dbReference type="Pfam" id="PF00196">
    <property type="entry name" value="GerE"/>
    <property type="match status" value="1"/>
</dbReference>
<feature type="region of interest" description="Disordered" evidence="1">
    <location>
        <begin position="194"/>
        <end position="223"/>
    </location>
</feature>
<dbReference type="AlphaFoldDB" id="B9LVX1"/>
<dbReference type="Gene3D" id="1.10.10.10">
    <property type="entry name" value="Winged helix-like DNA-binding domain superfamily/Winged helix DNA-binding domain"/>
    <property type="match status" value="1"/>
</dbReference>
<dbReference type="InterPro" id="IPR036388">
    <property type="entry name" value="WH-like_DNA-bd_sf"/>
</dbReference>
<dbReference type="InterPro" id="IPR016032">
    <property type="entry name" value="Sig_transdc_resp-reg_C-effctor"/>
</dbReference>
<feature type="compositionally biased region" description="Basic and acidic residues" evidence="1">
    <location>
        <begin position="207"/>
        <end position="223"/>
    </location>
</feature>
<dbReference type="RefSeq" id="WP_009486605.1">
    <property type="nucleotide sequence ID" value="NC_012028.1"/>
</dbReference>
<dbReference type="SUPFAM" id="SSF46894">
    <property type="entry name" value="C-terminal effector domain of the bipartite response regulators"/>
    <property type="match status" value="1"/>
</dbReference>
<evidence type="ECO:0000313" key="3">
    <source>
        <dbReference type="EMBL" id="ACM58361.1"/>
    </source>
</evidence>
<dbReference type="HOGENOM" id="CLU_1237885_0_0_2"/>
<dbReference type="Proteomes" id="UP000000740">
    <property type="component" value="Chromosome 2"/>
</dbReference>
<dbReference type="InterPro" id="IPR000792">
    <property type="entry name" value="Tscrpt_reg_LuxR_C"/>
</dbReference>